<evidence type="ECO:0000256" key="6">
    <source>
        <dbReference type="SAM" id="Phobius"/>
    </source>
</evidence>
<organism evidence="7 8">
    <name type="scientific">Abyssalbus ytuae</name>
    <dbReference type="NCBI Taxonomy" id="2926907"/>
    <lineage>
        <taxon>Bacteria</taxon>
        <taxon>Pseudomonadati</taxon>
        <taxon>Bacteroidota</taxon>
        <taxon>Flavobacteriia</taxon>
        <taxon>Flavobacteriales</taxon>
        <taxon>Flavobacteriaceae</taxon>
        <taxon>Abyssalbus</taxon>
    </lineage>
</organism>
<accession>A0A9E6ZNH0</accession>
<dbReference type="Proteomes" id="UP000831290">
    <property type="component" value="Chromosome"/>
</dbReference>
<evidence type="ECO:0000256" key="3">
    <source>
        <dbReference type="ARBA" id="ARBA00022692"/>
    </source>
</evidence>
<dbReference type="PANTHER" id="PTHR21659">
    <property type="entry name" value="HYDROPHOBIC PROTEIN RCI2 LOW TEMPERATURE AND SALT RESPONSIVE PROTEIN LTI6 -RELATED"/>
    <property type="match status" value="1"/>
</dbReference>
<proteinExistence type="inferred from homology"/>
<evidence type="ECO:0000256" key="5">
    <source>
        <dbReference type="ARBA" id="ARBA00023136"/>
    </source>
</evidence>
<keyword evidence="8" id="KW-1185">Reference proteome</keyword>
<dbReference type="GO" id="GO:0016020">
    <property type="term" value="C:membrane"/>
    <property type="evidence" value="ECO:0007669"/>
    <property type="project" value="UniProtKB-SubCell"/>
</dbReference>
<dbReference type="PANTHER" id="PTHR21659:SF42">
    <property type="entry name" value="UPF0057 MEMBRANE PROTEIN ZK632.10-RELATED"/>
    <property type="match status" value="1"/>
</dbReference>
<protein>
    <submittedName>
        <fullName evidence="7">YqaE/Pmp3 family membrane protein</fullName>
    </submittedName>
</protein>
<evidence type="ECO:0000313" key="8">
    <source>
        <dbReference type="Proteomes" id="UP000831290"/>
    </source>
</evidence>
<comment type="subcellular location">
    <subcellularLocation>
        <location evidence="1">Membrane</location>
    </subcellularLocation>
</comment>
<dbReference type="RefSeq" id="WP_255843173.1">
    <property type="nucleotide sequence ID" value="NZ_CP094358.1"/>
</dbReference>
<sequence>MSVLEIILAIFIPPLAVALRFGLSSAFWINLLLTLLGGLPGIIHAFYVLTKK</sequence>
<keyword evidence="5 6" id="KW-0472">Membrane</keyword>
<evidence type="ECO:0000256" key="2">
    <source>
        <dbReference type="ARBA" id="ARBA00009530"/>
    </source>
</evidence>
<dbReference type="Pfam" id="PF01679">
    <property type="entry name" value="Pmp3"/>
    <property type="match status" value="1"/>
</dbReference>
<evidence type="ECO:0000256" key="1">
    <source>
        <dbReference type="ARBA" id="ARBA00004370"/>
    </source>
</evidence>
<keyword evidence="4 6" id="KW-1133">Transmembrane helix</keyword>
<name>A0A9E6ZNH0_9FLAO</name>
<gene>
    <name evidence="7" type="ORF">MQE35_17905</name>
</gene>
<dbReference type="AlphaFoldDB" id="A0A9E6ZNH0"/>
<dbReference type="PROSITE" id="PS01309">
    <property type="entry name" value="UPF0057"/>
    <property type="match status" value="1"/>
</dbReference>
<keyword evidence="3 6" id="KW-0812">Transmembrane</keyword>
<dbReference type="InterPro" id="IPR000612">
    <property type="entry name" value="PMP3"/>
</dbReference>
<reference evidence="7" key="1">
    <citation type="submission" date="2022-03" db="EMBL/GenBank/DDBJ databases">
        <title>Description of Abyssus ytuae gen. nov., sp. nov., a novel member of the family Flavobacteriaceae isolated from the sediment of Mariana Trench.</title>
        <authorList>
            <person name="Zhang J."/>
            <person name="Xu X."/>
        </authorList>
    </citation>
    <scope>NUCLEOTIDE SEQUENCE</scope>
    <source>
        <strain evidence="7">MT3330</strain>
    </source>
</reference>
<comment type="similarity">
    <text evidence="2">Belongs to the UPF0057 (PMP3) family.</text>
</comment>
<evidence type="ECO:0000256" key="4">
    <source>
        <dbReference type="ARBA" id="ARBA00022989"/>
    </source>
</evidence>
<feature type="transmembrane region" description="Helical" evidence="6">
    <location>
        <begin position="28"/>
        <end position="49"/>
    </location>
</feature>
<dbReference type="KEGG" id="fbm:MQE35_17905"/>
<dbReference type="EMBL" id="CP094358">
    <property type="protein sequence ID" value="UOB17600.1"/>
    <property type="molecule type" value="Genomic_DNA"/>
</dbReference>
<evidence type="ECO:0000313" key="7">
    <source>
        <dbReference type="EMBL" id="UOB17600.1"/>
    </source>
</evidence>